<dbReference type="GO" id="GO:0016491">
    <property type="term" value="F:oxidoreductase activity"/>
    <property type="evidence" value="ECO:0007669"/>
    <property type="project" value="UniProtKB-KW"/>
</dbReference>
<evidence type="ECO:0000313" key="1">
    <source>
        <dbReference type="EMBL" id="MFD2832927.1"/>
    </source>
</evidence>
<proteinExistence type="predicted"/>
<evidence type="ECO:0000313" key="2">
    <source>
        <dbReference type="Proteomes" id="UP001597438"/>
    </source>
</evidence>
<gene>
    <name evidence="1" type="ORF">ACFSYS_06460</name>
</gene>
<dbReference type="RefSeq" id="WP_251742655.1">
    <property type="nucleotide sequence ID" value="NZ_JBHUOJ010000010.1"/>
</dbReference>
<dbReference type="Pfam" id="PF13618">
    <property type="entry name" value="Gluconate_2-dh3"/>
    <property type="match status" value="1"/>
</dbReference>
<dbReference type="PROSITE" id="PS51257">
    <property type="entry name" value="PROKAR_LIPOPROTEIN"/>
    <property type="match status" value="1"/>
</dbReference>
<sequence length="182" mass="20196">MDRREALKITSIFLGGTIIGSGYFISGCALDEASGEFLSEAEIHFLNEVGETILPETKRSPGAKAANVGAFMHTFVRDCYSPEEQEIFKAGIEKLNHRAKAAYSANFIDVQPEQKFKLLVKIDQEAEKANLHYFTMFKQLSILGYFTSRPGATQALRYNPVPGEFIGCIPYQEGDKAFAGRV</sequence>
<reference evidence="2" key="1">
    <citation type="journal article" date="2019" name="Int. J. Syst. Evol. Microbiol.">
        <title>The Global Catalogue of Microorganisms (GCM) 10K type strain sequencing project: providing services to taxonomists for standard genome sequencing and annotation.</title>
        <authorList>
            <consortium name="The Broad Institute Genomics Platform"/>
            <consortium name="The Broad Institute Genome Sequencing Center for Infectious Disease"/>
            <person name="Wu L."/>
            <person name="Ma J."/>
        </authorList>
    </citation>
    <scope>NUCLEOTIDE SEQUENCE [LARGE SCALE GENOMIC DNA]</scope>
    <source>
        <strain evidence="2">KCTC 52925</strain>
    </source>
</reference>
<dbReference type="EMBL" id="JBHUOJ010000010">
    <property type="protein sequence ID" value="MFD2832927.1"/>
    <property type="molecule type" value="Genomic_DNA"/>
</dbReference>
<comment type="caution">
    <text evidence="1">The sequence shown here is derived from an EMBL/GenBank/DDBJ whole genome shotgun (WGS) entry which is preliminary data.</text>
</comment>
<dbReference type="InterPro" id="IPR027056">
    <property type="entry name" value="Gluconate_2DH_su3"/>
</dbReference>
<dbReference type="EC" id="1.-.-.-" evidence="1"/>
<accession>A0ABW5X2P9</accession>
<keyword evidence="1" id="KW-0560">Oxidoreductase</keyword>
<protein>
    <submittedName>
        <fullName evidence="1">Gluconate 2-dehydrogenase subunit 3 family protein</fullName>
        <ecNumber evidence="1">1.-.-.-</ecNumber>
    </submittedName>
</protein>
<name>A0ABW5X2P9_9FLAO</name>
<dbReference type="Proteomes" id="UP001597438">
    <property type="component" value="Unassembled WGS sequence"/>
</dbReference>
<keyword evidence="2" id="KW-1185">Reference proteome</keyword>
<organism evidence="1 2">
    <name type="scientific">Christiangramia antarctica</name>
    <dbReference type="NCBI Taxonomy" id="2058158"/>
    <lineage>
        <taxon>Bacteria</taxon>
        <taxon>Pseudomonadati</taxon>
        <taxon>Bacteroidota</taxon>
        <taxon>Flavobacteriia</taxon>
        <taxon>Flavobacteriales</taxon>
        <taxon>Flavobacteriaceae</taxon>
        <taxon>Christiangramia</taxon>
    </lineage>
</organism>